<dbReference type="Proteomes" id="UP000302139">
    <property type="component" value="Unassembled WGS sequence"/>
</dbReference>
<comment type="caution">
    <text evidence="1">The sequence shown here is derived from an EMBL/GenBank/DDBJ whole genome shotgun (WGS) entry which is preliminary data.</text>
</comment>
<accession>A0A4D4LNW8</accession>
<dbReference type="AlphaFoldDB" id="A0A4D4LNW8"/>
<dbReference type="PANTHER" id="PTHR38074">
    <property type="entry name" value="ALTERED INHERITANCE OF MITOCHONDRIA PROTEIN 24, MITOCHONDRIAL"/>
    <property type="match status" value="1"/>
</dbReference>
<evidence type="ECO:0000313" key="1">
    <source>
        <dbReference type="EMBL" id="GDY62695.1"/>
    </source>
</evidence>
<name>A0A4D4LNW8_STRAX</name>
<reference evidence="1 2" key="1">
    <citation type="submission" date="2019-04" db="EMBL/GenBank/DDBJ databases">
        <title>Draft genome sequences of Streptomyces avermitilis NBRC 14893.</title>
        <authorList>
            <person name="Komaki H."/>
            <person name="Tamura T."/>
            <person name="Hosoyama A."/>
        </authorList>
    </citation>
    <scope>NUCLEOTIDE SEQUENCE [LARGE SCALE GENOMIC DNA]</scope>
    <source>
        <strain evidence="1 2">NBRC 14893</strain>
    </source>
</reference>
<dbReference type="InterPro" id="IPR002838">
    <property type="entry name" value="AIM24"/>
</dbReference>
<dbReference type="PANTHER" id="PTHR38074:SF1">
    <property type="entry name" value="ALTERED INHERITANCE OF MITOCHONDRIA PROTEIN 24, MITOCHONDRIAL"/>
    <property type="match status" value="1"/>
</dbReference>
<gene>
    <name evidence="1" type="ORF">SAV14893_020880</name>
</gene>
<evidence type="ECO:0008006" key="3">
    <source>
        <dbReference type="Google" id="ProtNLM"/>
    </source>
</evidence>
<dbReference type="EMBL" id="BJHX01000001">
    <property type="protein sequence ID" value="GDY62695.1"/>
    <property type="molecule type" value="Genomic_DNA"/>
</dbReference>
<organism evidence="1 2">
    <name type="scientific">Streptomyces avermitilis</name>
    <dbReference type="NCBI Taxonomy" id="33903"/>
    <lineage>
        <taxon>Bacteria</taxon>
        <taxon>Bacillati</taxon>
        <taxon>Actinomycetota</taxon>
        <taxon>Actinomycetes</taxon>
        <taxon>Kitasatosporales</taxon>
        <taxon>Streptomycetaceae</taxon>
        <taxon>Streptomyces</taxon>
    </lineage>
</organism>
<evidence type="ECO:0000313" key="2">
    <source>
        <dbReference type="Proteomes" id="UP000302139"/>
    </source>
</evidence>
<proteinExistence type="predicted"/>
<protein>
    <recommendedName>
        <fullName evidence="3">AIM24 family protein</fullName>
    </recommendedName>
</protein>
<dbReference type="SUPFAM" id="SSF51219">
    <property type="entry name" value="TRAP-like"/>
    <property type="match status" value="2"/>
</dbReference>
<dbReference type="Pfam" id="PF01987">
    <property type="entry name" value="AIM24"/>
    <property type="match status" value="2"/>
</dbReference>
<dbReference type="InterPro" id="IPR016031">
    <property type="entry name" value="Trp_RNA-bd_attenuator-like_dom"/>
</dbReference>
<dbReference type="Gene3D" id="3.60.160.10">
    <property type="entry name" value="Mitochondrial biogenesis AIM24"/>
    <property type="match status" value="2"/>
</dbReference>
<dbReference type="InterPro" id="IPR036983">
    <property type="entry name" value="AIM24_sf"/>
</dbReference>
<sequence length="380" mass="40323">MVTRRLTGEQMTLMEVKGQGTCWFADRASEINLVSLQGDKLYVESSNLLATDAGLRTGTSFTGLRGASQGNGLFTTTVEGHGQAAIMSDGPAVVLRVSSQYPLTVDPGAYIAHQGNVRQSFQSGVTFRTFMGEGGGEAFQIRFEGDGLVYVQPSERNTIAGMCDMPFREINSKMIEATVAPGQRLFSQRGAMLAYKGEVSFTPNVQGGQGGVMSMLGRRMAGEATPLMTVEGSGTVFFGHGGHHIEVINLTGDTLYVEADRLLAFDGTLQQGTMFMGSQGGVMGMVRGQVTGQGLFTTTLKGHGAVAVMAHGGVIEVPITPQRPVHVDPQAYVAHHGDVRNKLSTALGWRDMVGRGSGEAFQLELSGSGAVYVQASEEKL</sequence>